<reference evidence="2 3" key="1">
    <citation type="journal article" date="2010" name="J. Bacteriol.">
        <title>Genome sequences of Pelagibaca bermudensis HTCC2601T and Maritimibacter alkaliphilus HTCC2654T, the type strains of two marine Roseobacter genera.</title>
        <authorList>
            <person name="Thrash J.C."/>
            <person name="Cho J.C."/>
            <person name="Ferriera S."/>
            <person name="Johnson J."/>
            <person name="Vergin K.L."/>
            <person name="Giovannoni S.J."/>
        </authorList>
    </citation>
    <scope>NUCLEOTIDE SEQUENCE [LARGE SCALE GENOMIC DNA]</scope>
    <source>
        <strain evidence="3">DSM 26914 / JCM 13377 / KCTC 12554 / HTCC2601</strain>
    </source>
</reference>
<feature type="region of interest" description="Disordered" evidence="1">
    <location>
        <begin position="117"/>
        <end position="138"/>
    </location>
</feature>
<organism evidence="2 3">
    <name type="scientific">Salipiger bermudensis (strain DSM 26914 / JCM 13377 / KCTC 12554 / HTCC2601)</name>
    <name type="common">Pelagibaca bermudensis</name>
    <dbReference type="NCBI Taxonomy" id="314265"/>
    <lineage>
        <taxon>Bacteria</taxon>
        <taxon>Pseudomonadati</taxon>
        <taxon>Pseudomonadota</taxon>
        <taxon>Alphaproteobacteria</taxon>
        <taxon>Rhodobacterales</taxon>
        <taxon>Roseobacteraceae</taxon>
        <taxon>Salipiger</taxon>
    </lineage>
</organism>
<dbReference type="HOGENOM" id="CLU_1164988_0_0_5"/>
<name>Q0FW81_SALBH</name>
<protein>
    <submittedName>
        <fullName evidence="2">Uncharacterized protein</fullName>
    </submittedName>
</protein>
<keyword evidence="3" id="KW-1185">Reference proteome</keyword>
<dbReference type="AlphaFoldDB" id="Q0FW81"/>
<proteinExistence type="predicted"/>
<feature type="region of interest" description="Disordered" evidence="1">
    <location>
        <begin position="192"/>
        <end position="219"/>
    </location>
</feature>
<evidence type="ECO:0000313" key="3">
    <source>
        <dbReference type="Proteomes" id="UP000006230"/>
    </source>
</evidence>
<gene>
    <name evidence="2" type="ORF">R2601_03823</name>
</gene>
<dbReference type="Proteomes" id="UP000006230">
    <property type="component" value="Unassembled WGS sequence"/>
</dbReference>
<evidence type="ECO:0000256" key="1">
    <source>
        <dbReference type="SAM" id="MobiDB-lite"/>
    </source>
</evidence>
<comment type="caution">
    <text evidence="2">The sequence shown here is derived from an EMBL/GenBank/DDBJ whole genome shotgun (WGS) entry which is preliminary data.</text>
</comment>
<sequence>MGGDLVDRVGRGAGEGQDGAVDGATLHCGVEIVGRHLDRNRADGFDQEVQRRAGGADLLARPVRHLGIGLGAHDLVGGQQAQLKRLDADLVELGLEHTVPADRLAPRLDCGHGRLRHAGQKRHALQRHRRGLGRDGREGHLREPLLKRRDPLVALDQLAGGEIVEIDGVPGAFGDAGHQPLDPLHRHEMRRRQVGGDDQRFRGGRGRCQGGAKRQRRDQSSLFHKISSLLDLRCILFA</sequence>
<evidence type="ECO:0000313" key="2">
    <source>
        <dbReference type="EMBL" id="EAU48671.1"/>
    </source>
</evidence>
<feature type="compositionally biased region" description="Basic residues" evidence="1">
    <location>
        <begin position="117"/>
        <end position="131"/>
    </location>
</feature>
<dbReference type="EMBL" id="AATQ01000001">
    <property type="protein sequence ID" value="EAU48671.1"/>
    <property type="molecule type" value="Genomic_DNA"/>
</dbReference>
<accession>Q0FW81</accession>